<name>A0A8H7MY95_BIOOC</name>
<evidence type="ECO:0000256" key="2">
    <source>
        <dbReference type="SAM" id="MobiDB-lite"/>
    </source>
</evidence>
<dbReference type="SMART" id="SM00066">
    <property type="entry name" value="GAL4"/>
    <property type="match status" value="1"/>
</dbReference>
<sequence length="773" mass="86499">MAKLRGRSGACTTCLRRRKGCDQQRPTCSQCRKACIACEGYPDRPGLSFVDATQTTIKRANTVHHYRPPRKKPAASPVRHVWAMSPNDTLAVKATETGHVDLFWRQYLPNGRDIPSDVAHSITGGWVYAVQSLYRSEDSVLRGILLALALATKGYWEDMPSARELGLRLYNDALVEASTVFQLPKRAKSNSFLAAVRLFTLYESHYGAQFNSEGPISSSSGSLVQADNWLTHIKGDISLLFARSPSSFIEGDAHRLFVDGRFHLIFSALAARKPTPLASPEWLTIPWTKHNKTSRDLLLDILASLTEIISETDDLSLCISTGTLGVDDKLSSISSACHSIDKRLAAWEMEFAPEAIRRLAIRSSDLDAHLSSATAPTLTFHELAATHLMTLFWATCLALAQVQQDFCNITREENTSRNGYLTDARPCFKNLMATLPILFEPAVGLYRMHVASAPTHIAVRHLHYLPDEVDRQEAQRASYNLYFANPNEEHSAMSEMDSDDLAETPPAQLLPQRNHVLSSFDEFNLAETPPAQLLPQPSHVLSSFDEFNLSEATNLNSPRVSQDQSGSAQASGGDKTFRNPAMNEVYSSGVMDDEASGHTQAEQHAKPTKRPRRDSTRPDIDILDVQDQCTMAVKNVQDDLATIGQPADHHLNHLRGAEVAEIISKMEKFRQTTQLQLDRLETLSHDFDKRLIVLSREIQSVIRQQSNMGNEIDDLKKDVEGVKIALQDKINDLEDDKLVMRSHLEEVTRDWMDENILNRQPTSITITSRRRRD</sequence>
<dbReference type="InterPro" id="IPR001138">
    <property type="entry name" value="Zn2Cys6_DnaBD"/>
</dbReference>
<protein>
    <recommendedName>
        <fullName evidence="3">Zn(2)-C6 fungal-type domain-containing protein</fullName>
    </recommendedName>
</protein>
<dbReference type="Proteomes" id="UP000616885">
    <property type="component" value="Unassembled WGS sequence"/>
</dbReference>
<evidence type="ECO:0000313" key="4">
    <source>
        <dbReference type="EMBL" id="KAF9743058.1"/>
    </source>
</evidence>
<dbReference type="Gene3D" id="4.10.240.10">
    <property type="entry name" value="Zn(2)-C6 fungal-type DNA-binding domain"/>
    <property type="match status" value="1"/>
</dbReference>
<dbReference type="SUPFAM" id="SSF57701">
    <property type="entry name" value="Zn2/Cys6 DNA-binding domain"/>
    <property type="match status" value="1"/>
</dbReference>
<feature type="region of interest" description="Disordered" evidence="2">
    <location>
        <begin position="555"/>
        <end position="580"/>
    </location>
</feature>
<dbReference type="Pfam" id="PF00172">
    <property type="entry name" value="Zn_clus"/>
    <property type="match status" value="1"/>
</dbReference>
<dbReference type="AlphaFoldDB" id="A0A8H7MY95"/>
<gene>
    <name evidence="4" type="ORF">IM811_006714</name>
</gene>
<accession>A0A8H7MY95</accession>
<reference evidence="4" key="1">
    <citation type="submission" date="2020-10" db="EMBL/GenBank/DDBJ databases">
        <title>High-Quality Genome Resource of Clonostachys rosea strain S41 by Oxford Nanopore Long-Read Sequencing.</title>
        <authorList>
            <person name="Wang H."/>
        </authorList>
    </citation>
    <scope>NUCLEOTIDE SEQUENCE</scope>
    <source>
        <strain evidence="4">S41</strain>
    </source>
</reference>
<dbReference type="InterPro" id="IPR053178">
    <property type="entry name" value="Osmoadaptation_assoc"/>
</dbReference>
<dbReference type="InterPro" id="IPR036864">
    <property type="entry name" value="Zn2-C6_fun-type_DNA-bd_sf"/>
</dbReference>
<feature type="domain" description="Zn(2)-C6 fungal-type" evidence="3">
    <location>
        <begin position="10"/>
        <end position="38"/>
    </location>
</feature>
<dbReference type="PANTHER" id="PTHR38111">
    <property type="entry name" value="ZN(2)-C6 FUNGAL-TYPE DOMAIN-CONTAINING PROTEIN-RELATED"/>
    <property type="match status" value="1"/>
</dbReference>
<dbReference type="CDD" id="cd00067">
    <property type="entry name" value="GAL4"/>
    <property type="match status" value="1"/>
</dbReference>
<evidence type="ECO:0000259" key="3">
    <source>
        <dbReference type="PROSITE" id="PS50048"/>
    </source>
</evidence>
<feature type="region of interest" description="Disordered" evidence="2">
    <location>
        <begin position="594"/>
        <end position="619"/>
    </location>
</feature>
<dbReference type="GO" id="GO:0008270">
    <property type="term" value="F:zinc ion binding"/>
    <property type="evidence" value="ECO:0007669"/>
    <property type="project" value="InterPro"/>
</dbReference>
<evidence type="ECO:0000256" key="1">
    <source>
        <dbReference type="ARBA" id="ARBA00023242"/>
    </source>
</evidence>
<dbReference type="GO" id="GO:0000981">
    <property type="term" value="F:DNA-binding transcription factor activity, RNA polymerase II-specific"/>
    <property type="evidence" value="ECO:0007669"/>
    <property type="project" value="InterPro"/>
</dbReference>
<dbReference type="PANTHER" id="PTHR38111:SF11">
    <property type="entry name" value="TRANSCRIPTION FACTOR DOMAIN-CONTAINING PROTEIN-RELATED"/>
    <property type="match status" value="1"/>
</dbReference>
<feature type="compositionally biased region" description="Low complexity" evidence="2">
    <location>
        <begin position="561"/>
        <end position="574"/>
    </location>
</feature>
<comment type="caution">
    <text evidence="4">The sequence shown here is derived from an EMBL/GenBank/DDBJ whole genome shotgun (WGS) entry which is preliminary data.</text>
</comment>
<evidence type="ECO:0000313" key="5">
    <source>
        <dbReference type="Proteomes" id="UP000616885"/>
    </source>
</evidence>
<organism evidence="4 5">
    <name type="scientific">Bionectria ochroleuca</name>
    <name type="common">Gliocladium roseum</name>
    <dbReference type="NCBI Taxonomy" id="29856"/>
    <lineage>
        <taxon>Eukaryota</taxon>
        <taxon>Fungi</taxon>
        <taxon>Dikarya</taxon>
        <taxon>Ascomycota</taxon>
        <taxon>Pezizomycotina</taxon>
        <taxon>Sordariomycetes</taxon>
        <taxon>Hypocreomycetidae</taxon>
        <taxon>Hypocreales</taxon>
        <taxon>Bionectriaceae</taxon>
        <taxon>Clonostachys</taxon>
    </lineage>
</organism>
<dbReference type="PROSITE" id="PS50048">
    <property type="entry name" value="ZN2_CY6_FUNGAL_2"/>
    <property type="match status" value="1"/>
</dbReference>
<proteinExistence type="predicted"/>
<keyword evidence="1" id="KW-0539">Nucleus</keyword>
<dbReference type="EMBL" id="JADCTT010000018">
    <property type="protein sequence ID" value="KAF9743058.1"/>
    <property type="molecule type" value="Genomic_DNA"/>
</dbReference>